<organism evidence="2 3">
    <name type="scientific">Marinilabilia rubra</name>
    <dbReference type="NCBI Taxonomy" id="2162893"/>
    <lineage>
        <taxon>Bacteria</taxon>
        <taxon>Pseudomonadati</taxon>
        <taxon>Bacteroidota</taxon>
        <taxon>Bacteroidia</taxon>
        <taxon>Marinilabiliales</taxon>
        <taxon>Marinilabiliaceae</taxon>
        <taxon>Marinilabilia</taxon>
    </lineage>
</organism>
<dbReference type="Proteomes" id="UP000244956">
    <property type="component" value="Unassembled WGS sequence"/>
</dbReference>
<gene>
    <name evidence="2" type="ORF">DDZ16_15960</name>
</gene>
<keyword evidence="3" id="KW-1185">Reference proteome</keyword>
<proteinExistence type="predicted"/>
<dbReference type="Pfam" id="PF01497">
    <property type="entry name" value="Peripla_BP_2"/>
    <property type="match status" value="1"/>
</dbReference>
<feature type="domain" description="Fe/B12 periplasmic-binding" evidence="1">
    <location>
        <begin position="92"/>
        <end position="359"/>
    </location>
</feature>
<comment type="caution">
    <text evidence="2">The sequence shown here is derived from an EMBL/GenBank/DDBJ whole genome shotgun (WGS) entry which is preliminary data.</text>
</comment>
<evidence type="ECO:0000259" key="1">
    <source>
        <dbReference type="PROSITE" id="PS50983"/>
    </source>
</evidence>
<dbReference type="GO" id="GO:0071281">
    <property type="term" value="P:cellular response to iron ion"/>
    <property type="evidence" value="ECO:0007669"/>
    <property type="project" value="TreeGrafter"/>
</dbReference>
<protein>
    <submittedName>
        <fullName evidence="2">Iron ABC transporter substrate-binding protein</fullName>
    </submittedName>
</protein>
<dbReference type="RefSeq" id="WP_109265483.1">
    <property type="nucleotide sequence ID" value="NZ_QEWP01000015.1"/>
</dbReference>
<evidence type="ECO:0000313" key="2">
    <source>
        <dbReference type="EMBL" id="PWD98422.1"/>
    </source>
</evidence>
<dbReference type="PANTHER" id="PTHR30535:SF34">
    <property type="entry name" value="MOLYBDATE-BINDING PROTEIN MOLA"/>
    <property type="match status" value="1"/>
</dbReference>
<reference evidence="2 3" key="1">
    <citation type="submission" date="2018-05" db="EMBL/GenBank/DDBJ databases">
        <title>Marinilabilia rubrum sp. nov., isolated from saltern sediment.</title>
        <authorList>
            <person name="Zhang R."/>
        </authorList>
    </citation>
    <scope>NUCLEOTIDE SEQUENCE [LARGE SCALE GENOMIC DNA]</scope>
    <source>
        <strain evidence="2 3">WTE16</strain>
    </source>
</reference>
<dbReference type="Gene3D" id="3.40.50.1980">
    <property type="entry name" value="Nitrogenase molybdenum iron protein domain"/>
    <property type="match status" value="2"/>
</dbReference>
<dbReference type="PROSITE" id="PS50983">
    <property type="entry name" value="FE_B12_PBP"/>
    <property type="match status" value="1"/>
</dbReference>
<dbReference type="PANTHER" id="PTHR30535">
    <property type="entry name" value="VITAMIN B12-BINDING PROTEIN"/>
    <property type="match status" value="1"/>
</dbReference>
<dbReference type="InterPro" id="IPR050902">
    <property type="entry name" value="ABC_Transporter_SBP"/>
</dbReference>
<dbReference type="SUPFAM" id="SSF53807">
    <property type="entry name" value="Helical backbone' metal receptor"/>
    <property type="match status" value="1"/>
</dbReference>
<sequence length="372" mass="42203">MNCRILLISLLVISGLSSCRFDGSEKRETKDWESVALGYAKEFSLKKRGDSTRLTVYMDESHTESVSQSFTLVNRASEKSGNSGVIQVPCKRIVCISSTQLAYFFALDDIQNIVGINSSRYLFNEEMNERVNSGKVMRLGKEGNFSLEIIASLDPDVIFVSPFKRGGYDALRNLGIPLVPMAAYNEKTPLGRAEWIKMMSLFVGKTADADSIFKCIEKRYLELKALTADVNHRPKIFSGKLRSGSWYLPGGDSFYAHYFRDAGGEYVIKNDDQGAYPVDFETIYRKAVHADFWRVVTPEKPGISLEEFLSQDHRYADFKAAKDGNIILCNIREKPFYEQAAVKPEVLLADYIHFLHPGLLTDYKPFFYEKLK</sequence>
<evidence type="ECO:0000313" key="3">
    <source>
        <dbReference type="Proteomes" id="UP000244956"/>
    </source>
</evidence>
<dbReference type="EMBL" id="QEWP01000015">
    <property type="protein sequence ID" value="PWD98422.1"/>
    <property type="molecule type" value="Genomic_DNA"/>
</dbReference>
<dbReference type="AlphaFoldDB" id="A0A2U2B5V7"/>
<dbReference type="InterPro" id="IPR002491">
    <property type="entry name" value="ABC_transptr_periplasmic_BD"/>
</dbReference>
<name>A0A2U2B5V7_9BACT</name>
<dbReference type="OrthoDB" id="9812528at2"/>
<dbReference type="PROSITE" id="PS51257">
    <property type="entry name" value="PROKAR_LIPOPROTEIN"/>
    <property type="match status" value="1"/>
</dbReference>
<accession>A0A2U2B5V7</accession>